<dbReference type="InParanoid" id="A7SQK9"/>
<accession>A7SQK9</accession>
<proteinExistence type="predicted"/>
<feature type="compositionally biased region" description="Polar residues" evidence="3">
    <location>
        <begin position="616"/>
        <end position="636"/>
    </location>
</feature>
<feature type="transmembrane region" description="Helical" evidence="4">
    <location>
        <begin position="242"/>
        <end position="263"/>
    </location>
</feature>
<sequence>MGMRINTKKTETMCIGNTADFYVDGIKLVNVTHFKYLGSILSSDCSMRAELTSRIQAVSCAYGRLRKRVFDSPLAEYFDAKPTAIHQPMTSEDDPCDSQSSSEHFIRIIYTRFNPDESDSDGQASTDIPLTTDVSASSSFDHTPLTPRYDSDVNAIESVESLGRSLPRFDTLYKGRMHDPMETSPSSKAIVKGDYQIFYRIFQAITLKGNLPPRHQSYLDRTLRLITLHMDQVHVVLTRNPVIVGILALVFTPAFLTLSPMWVPLLFVRSFCACVDGTFRHAFAHVWRILSHLLSLVSRARDFAIHSLWQVCSSFGRVKSLPTWVVRLVGTWYYERLAKIASCVFGEWRISSKNPVPFVAPRGSRKGSRDPLRVASLLFVWSREISPDLGGATCGNLVLRTIGKDSELRVRRMANKLKVSNRIQISVFSLPEIKGLAKHAITLKGNLPPRHQSYLNRTLRLITLHMDQVHVITHLEHAILRNIFLAIRLCRQLVAKISRAIRFTINTIATLLRITVNAVKFFIACLNPFFLLGVMRRAALWIFWSYFRAVYIFFDVFTSERISKRLPALAEYFDAKPTAIHQPMTSEDDPCDSQSSSEHFIRIIYTRFNPDESDSDGQASTDIPLTTDVSASSSFDHTPLTPRYDSDVNAIESVESLGRSLPRFDTLYKGRMHDPMETSPSSKAIVKVHKNKHPNLSISPPRSEPEMENASKPEVAKAPSSLKERAQYNTVPKLVRQLRVSKQQLQEWRNTPYLVTVSKEQRKAIESTMRESKDEQVAQTKAACEASEELKQSSQGSHDDPGVKEVADVFELQTFGHLTRKSSQPSIHPFAFVILKENNQRNVPRRQSRVLNRGNLFCGWTQTFVLATQLTGSRRSKKDLSASQEGSCRDQYRTCPGWGASGYCDKPFYKSFMKLMCAYTCDTCDVIEEPKPRKDESLTTSALGEDDKTTNQEGAPVLSSQSEQSTSGEKQNSQSQVQGESTNDNEENERNDNGSQSGEEATEQEKAKSGMAKWQDNHHIVGNKSVKRRTAETRGSFHYTPSPYFFRTLRFRCALVL</sequence>
<evidence type="ECO:0000256" key="4">
    <source>
        <dbReference type="SAM" id="Phobius"/>
    </source>
</evidence>
<feature type="domain" description="ShKT" evidence="5">
    <location>
        <begin position="888"/>
        <end position="924"/>
    </location>
</feature>
<evidence type="ECO:0000256" key="3">
    <source>
        <dbReference type="SAM" id="MobiDB-lite"/>
    </source>
</evidence>
<dbReference type="PANTHER" id="PTHR47027">
    <property type="entry name" value="REVERSE TRANSCRIPTASE DOMAIN-CONTAINING PROTEIN"/>
    <property type="match status" value="1"/>
</dbReference>
<keyword evidence="1" id="KW-0800">Toxin</keyword>
<evidence type="ECO:0000313" key="7">
    <source>
        <dbReference type="Proteomes" id="UP000001593"/>
    </source>
</evidence>
<dbReference type="InterPro" id="IPR003582">
    <property type="entry name" value="ShKT_dom"/>
</dbReference>
<dbReference type="AlphaFoldDB" id="A7SQK9"/>
<dbReference type="SMART" id="SM00254">
    <property type="entry name" value="ShKT"/>
    <property type="match status" value="1"/>
</dbReference>
<feature type="region of interest" description="Disordered" evidence="3">
    <location>
        <begin position="768"/>
        <end position="802"/>
    </location>
</feature>
<dbReference type="Gene3D" id="1.10.10.1940">
    <property type="match status" value="1"/>
</dbReference>
<feature type="compositionally biased region" description="Basic and acidic residues" evidence="3">
    <location>
        <begin position="703"/>
        <end position="715"/>
    </location>
</feature>
<keyword evidence="7" id="KW-1185">Reference proteome</keyword>
<protein>
    <recommendedName>
        <fullName evidence="5">ShKT domain-containing protein</fullName>
    </recommendedName>
</protein>
<feature type="region of interest" description="Disordered" evidence="3">
    <location>
        <begin position="693"/>
        <end position="722"/>
    </location>
</feature>
<keyword evidence="4" id="KW-0472">Membrane</keyword>
<organism evidence="6 7">
    <name type="scientific">Nematostella vectensis</name>
    <name type="common">Starlet sea anemone</name>
    <dbReference type="NCBI Taxonomy" id="45351"/>
    <lineage>
        <taxon>Eukaryota</taxon>
        <taxon>Metazoa</taxon>
        <taxon>Cnidaria</taxon>
        <taxon>Anthozoa</taxon>
        <taxon>Hexacorallia</taxon>
        <taxon>Actiniaria</taxon>
        <taxon>Edwardsiidae</taxon>
        <taxon>Nematostella</taxon>
    </lineage>
</organism>
<feature type="compositionally biased region" description="Polar residues" evidence="3">
    <location>
        <begin position="958"/>
        <end position="982"/>
    </location>
</feature>
<dbReference type="Proteomes" id="UP000001593">
    <property type="component" value="Unassembled WGS sequence"/>
</dbReference>
<dbReference type="GO" id="GO:0090729">
    <property type="term" value="F:toxin activity"/>
    <property type="evidence" value="ECO:0007669"/>
    <property type="project" value="UniProtKB-KW"/>
</dbReference>
<dbReference type="PROSITE" id="PS51670">
    <property type="entry name" value="SHKT"/>
    <property type="match status" value="1"/>
</dbReference>
<evidence type="ECO:0000256" key="1">
    <source>
        <dbReference type="ARBA" id="ARBA00022656"/>
    </source>
</evidence>
<name>A7SQK9_NEMVE</name>
<gene>
    <name evidence="6" type="ORF">NEMVEDRAFT_v1g215860</name>
</gene>
<reference evidence="6 7" key="1">
    <citation type="journal article" date="2007" name="Science">
        <title>Sea anemone genome reveals ancestral eumetazoan gene repertoire and genomic organization.</title>
        <authorList>
            <person name="Putnam N.H."/>
            <person name="Srivastava M."/>
            <person name="Hellsten U."/>
            <person name="Dirks B."/>
            <person name="Chapman J."/>
            <person name="Salamov A."/>
            <person name="Terry A."/>
            <person name="Shapiro H."/>
            <person name="Lindquist E."/>
            <person name="Kapitonov V.V."/>
            <person name="Jurka J."/>
            <person name="Genikhovich G."/>
            <person name="Grigoriev I.V."/>
            <person name="Lucas S.M."/>
            <person name="Steele R.E."/>
            <person name="Finnerty J.R."/>
            <person name="Technau U."/>
            <person name="Martindale M.Q."/>
            <person name="Rokhsar D.S."/>
        </authorList>
    </citation>
    <scope>NUCLEOTIDE SEQUENCE [LARGE SCALE GENOMIC DNA]</scope>
    <source>
        <strain evidence="7">CH2 X CH6</strain>
    </source>
</reference>
<evidence type="ECO:0000256" key="2">
    <source>
        <dbReference type="PROSITE-ProRule" id="PRU01005"/>
    </source>
</evidence>
<keyword evidence="4" id="KW-1133">Transmembrane helix</keyword>
<dbReference type="eggNOG" id="ENOG502S0E4">
    <property type="taxonomic scope" value="Eukaryota"/>
</dbReference>
<evidence type="ECO:0000313" key="6">
    <source>
        <dbReference type="EMBL" id="EDO34006.1"/>
    </source>
</evidence>
<evidence type="ECO:0000259" key="5">
    <source>
        <dbReference type="PROSITE" id="PS51670"/>
    </source>
</evidence>
<dbReference type="HOGENOM" id="CLU_289904_0_0_1"/>
<dbReference type="Pfam" id="PF01549">
    <property type="entry name" value="ShK"/>
    <property type="match status" value="1"/>
</dbReference>
<feature type="region of interest" description="Disordered" evidence="3">
    <location>
        <begin position="932"/>
        <end position="1031"/>
    </location>
</feature>
<keyword evidence="4" id="KW-0812">Transmembrane</keyword>
<feature type="region of interest" description="Disordered" evidence="3">
    <location>
        <begin position="609"/>
        <end position="646"/>
    </location>
</feature>
<dbReference type="PANTHER" id="PTHR47027:SF23">
    <property type="entry name" value="REVERSE TRANSCRIPTASE DOMAIN-CONTAINING PROTEIN"/>
    <property type="match status" value="1"/>
</dbReference>
<feature type="region of interest" description="Disordered" evidence="3">
    <location>
        <begin position="114"/>
        <end position="145"/>
    </location>
</feature>
<dbReference type="EMBL" id="DS469747">
    <property type="protein sequence ID" value="EDO34006.1"/>
    <property type="molecule type" value="Genomic_DNA"/>
</dbReference>
<comment type="caution">
    <text evidence="2">Lacks conserved residue(s) required for the propagation of feature annotation.</text>
</comment>
<feature type="compositionally biased region" description="Polar residues" evidence="3">
    <location>
        <begin position="121"/>
        <end position="141"/>
    </location>
</feature>